<reference evidence="1 2" key="1">
    <citation type="journal article" date="2021" name="Commun. Biol.">
        <title>The genome of Shorea leprosula (Dipterocarpaceae) highlights the ecological relevance of drought in aseasonal tropical rainforests.</title>
        <authorList>
            <person name="Ng K.K.S."/>
            <person name="Kobayashi M.J."/>
            <person name="Fawcett J.A."/>
            <person name="Hatakeyama M."/>
            <person name="Paape T."/>
            <person name="Ng C.H."/>
            <person name="Ang C.C."/>
            <person name="Tnah L.H."/>
            <person name="Lee C.T."/>
            <person name="Nishiyama T."/>
            <person name="Sese J."/>
            <person name="O'Brien M.J."/>
            <person name="Copetti D."/>
            <person name="Mohd Noor M.I."/>
            <person name="Ong R.C."/>
            <person name="Putra M."/>
            <person name="Sireger I.Z."/>
            <person name="Indrioko S."/>
            <person name="Kosugi Y."/>
            <person name="Izuno A."/>
            <person name="Isagi Y."/>
            <person name="Lee S.L."/>
            <person name="Shimizu K.K."/>
        </authorList>
    </citation>
    <scope>NUCLEOTIDE SEQUENCE [LARGE SCALE GENOMIC DNA]</scope>
    <source>
        <strain evidence="1">214</strain>
    </source>
</reference>
<dbReference type="EMBL" id="BPVZ01000034">
    <property type="protein sequence ID" value="GKV11505.1"/>
    <property type="molecule type" value="Genomic_DNA"/>
</dbReference>
<dbReference type="Proteomes" id="UP001054252">
    <property type="component" value="Unassembled WGS sequence"/>
</dbReference>
<proteinExistence type="predicted"/>
<evidence type="ECO:0000313" key="2">
    <source>
        <dbReference type="Proteomes" id="UP001054252"/>
    </source>
</evidence>
<gene>
    <name evidence="1" type="ORF">SLEP1_g22761</name>
</gene>
<accession>A0AAV5JL38</accession>
<sequence length="50" mass="5879">MNRECSNDALFDVVSSHQNRYFLFFFLVRNLKAQWVLLLQNFGSKSPLSP</sequence>
<organism evidence="1 2">
    <name type="scientific">Rubroshorea leprosula</name>
    <dbReference type="NCBI Taxonomy" id="152421"/>
    <lineage>
        <taxon>Eukaryota</taxon>
        <taxon>Viridiplantae</taxon>
        <taxon>Streptophyta</taxon>
        <taxon>Embryophyta</taxon>
        <taxon>Tracheophyta</taxon>
        <taxon>Spermatophyta</taxon>
        <taxon>Magnoliopsida</taxon>
        <taxon>eudicotyledons</taxon>
        <taxon>Gunneridae</taxon>
        <taxon>Pentapetalae</taxon>
        <taxon>rosids</taxon>
        <taxon>malvids</taxon>
        <taxon>Malvales</taxon>
        <taxon>Dipterocarpaceae</taxon>
        <taxon>Rubroshorea</taxon>
    </lineage>
</organism>
<protein>
    <submittedName>
        <fullName evidence="1">Uncharacterized protein</fullName>
    </submittedName>
</protein>
<comment type="caution">
    <text evidence="1">The sequence shown here is derived from an EMBL/GenBank/DDBJ whole genome shotgun (WGS) entry which is preliminary data.</text>
</comment>
<name>A0AAV5JL38_9ROSI</name>
<dbReference type="AlphaFoldDB" id="A0AAV5JL38"/>
<evidence type="ECO:0000313" key="1">
    <source>
        <dbReference type="EMBL" id="GKV11505.1"/>
    </source>
</evidence>
<keyword evidence="2" id="KW-1185">Reference proteome</keyword>